<gene>
    <name evidence="1" type="ORF">PYW08_011110</name>
</gene>
<sequence>MGICDTRHGKIDKETQSPLLNIFKEIMTREKDDPEKRNLLNEQREDKKRRQYSVSKNKPERRSIESISSEHRKRSSHQHRAEFHNKNRSQSMPYQTEKKDSWWFWTFVSQQNTPPARRSEDTCSCVSCALKKIVSSEYACVGCLLLLFTISIIIAFLVVFKSVPSGDCKILECKECKGPPPQGVGSTTPKSKDCGIADSERLKRKIEMLSSRRMRKGFLGVDEFRRNENQEYNDAVSGQGVAGIAGVDFGPSFRELNSVDETEHKFADLSNVLDPDKNVVDLQSSEKLRDFYKKLVQTDAQIKMLKKKQTAEAPYEEEDIQISPERSRRSLKLYHYPTRYRVLRHRRSLFGKHQKVNETNQTKSMAGNRTRSKRFGNESEEPTGFIIEKKKLLVQYKPDKKRIQPVKKCQHAPAGTHTHEKQMMHPFYKNSQRLDLLLDKFLNKNLPEIMTDPFGVDDFFRHDNLRKPCKHPKPHKNVNIIGDGPLIDQIPKPKFKFKSKSEKLKKIDDAIISQSKNDIFKLLTPESTTQFVKDFYTHEAKMIGKEKKKIVTSSPNDFEVLLSVSTIMNPDLQKSGKTPSLNFKLDKSKARLLDKVPNLRRLMQLEAGEDEENLGYEDFKEVLTDDMDNHDEMEKAGDRKRRENDQPSPALKYQKFNPPQGVHNPNWKGAMPLYQDEINSVINNKGELPSKPTDEIQELLEAQKRKGRGLSDIEYVEDYLADKYDKLVQQAQAYSDYGVLDGKKESRNEKDSPTADSVTNHKIKLSSDENFHKAGLLARLKRGRVPRVMADDTTGYRRWKYANLIGADANRAAQSLSSSNSEGIRIQVCPTSAKNREDKKIDIMKIVSQHVKCVSAKPKLHYKKPAVTINVGTTIFPHYIHSTLSKCPNMERIIYTTKSIEATTETTTAFKGTDDLENAKELLFAITRGNRRLLSTGSENSIDLRDYKDASGYSGSNEEFNRGGIDSFVNKLHMKKSFNLTNEKLIQNYIEGVTKQNIKIFSTPPPFDSGDLISEMYDSITEDNTMVENSEHVANFESGLSDSLVTINKTSVKFDYNDNFFGKILLTVKDPEFGMQNFNVIFDVPLLVNFKEELMMMNDNMNYPSIYNQFEVFTDTPSNPLVTDIEAYPDLVLNKTTSKRSKREANVTAPSDSNVTRGDSEENLNVTETPDYNVSEVIRGTAKGTGSNSSLASDHIILSLTPVNSNNTADLNSTLKNTRAINASVAVADNMTLSDFFSVVADWFAALEYGKDVKTRCNSGSVLTDMLQLLNANSSNDAKISSTDSAYPMYDSDMIENIGHRSRVLLSVNDGMTNITEESKAVDNINVTEVTAASTADGNVFNRTTSKSPITVLRSNATTTNKVQDKKTYPTPKQDTKQKVKAIVKRNADDSNLIFWNDIYDDEYGIQSDKMDKLDSAIRDKHSVKEKDFFKRSGRWVQNKIRKFANNLKINPHSDGVPSVHSDGLEMKERIPRSVPHSKDRGWAPYQQEREDQAKVVEHAIRKEPEEMDEIEEDYPDVDQKSLFAALSANMKEVCKKAAKAVQQTRNMDHLPDLKRNEMPEESKQGSITNALMQQLVRLLTELVDYQVQQKTCRKLPDDLRTFLEWLTYTKEDAEEPESQSDRLFKAPTQEDEELVEQLRDSRPEDKAEVPNELRLGDKEELMDERSRYLENLHSVQSLLQQYEEMSDDDKSKMTGVKGYLEKQLEMLNRQLSAYDLYNFFDKHGDDRKRRDIILTKQITTKHRPRRNLSRHKFMKNFGKKHTRTTAGSFHDEANQVTDEIRKTNENGVIMHSGADKNKNVHHKLTKRNLKDVYYKAVAEAKKYSTAENIQKKDEISRFSTSTIMRHT</sequence>
<accession>A0ACC2Q497</accession>
<name>A0ACC2Q497_9NEOP</name>
<organism evidence="1 2">
    <name type="scientific">Mythimna loreyi</name>
    <dbReference type="NCBI Taxonomy" id="667449"/>
    <lineage>
        <taxon>Eukaryota</taxon>
        <taxon>Metazoa</taxon>
        <taxon>Ecdysozoa</taxon>
        <taxon>Arthropoda</taxon>
        <taxon>Hexapoda</taxon>
        <taxon>Insecta</taxon>
        <taxon>Pterygota</taxon>
        <taxon>Neoptera</taxon>
        <taxon>Endopterygota</taxon>
        <taxon>Lepidoptera</taxon>
        <taxon>Glossata</taxon>
        <taxon>Ditrysia</taxon>
        <taxon>Noctuoidea</taxon>
        <taxon>Noctuidae</taxon>
        <taxon>Noctuinae</taxon>
        <taxon>Hadenini</taxon>
        <taxon>Mythimna</taxon>
    </lineage>
</organism>
<reference evidence="1" key="1">
    <citation type="submission" date="2023-03" db="EMBL/GenBank/DDBJ databases">
        <title>Chromosome-level genomes of two armyworms, Mythimna separata and Mythimna loreyi, provide insights into the biosynthesis and reception of sex pheromones.</title>
        <authorList>
            <person name="Zhao H."/>
        </authorList>
    </citation>
    <scope>NUCLEOTIDE SEQUENCE</scope>
    <source>
        <strain evidence="1">BeijingLab</strain>
    </source>
</reference>
<dbReference type="EMBL" id="CM056805">
    <property type="protein sequence ID" value="KAJ8706976.1"/>
    <property type="molecule type" value="Genomic_DNA"/>
</dbReference>
<dbReference type="Proteomes" id="UP001231649">
    <property type="component" value="Chromosome 29"/>
</dbReference>
<evidence type="ECO:0000313" key="1">
    <source>
        <dbReference type="EMBL" id="KAJ8706976.1"/>
    </source>
</evidence>
<keyword evidence="2" id="KW-1185">Reference proteome</keyword>
<evidence type="ECO:0000313" key="2">
    <source>
        <dbReference type="Proteomes" id="UP001231649"/>
    </source>
</evidence>
<proteinExistence type="predicted"/>
<protein>
    <submittedName>
        <fullName evidence="1">Uncharacterized protein</fullName>
    </submittedName>
</protein>
<comment type="caution">
    <text evidence="1">The sequence shown here is derived from an EMBL/GenBank/DDBJ whole genome shotgun (WGS) entry which is preliminary data.</text>
</comment>